<keyword evidence="7" id="KW-1185">Reference proteome</keyword>
<comment type="subcellular location">
    <subcellularLocation>
        <location evidence="1">Mitochondrion</location>
    </subcellularLocation>
</comment>
<feature type="domain" description="DML1/Misato tubulin" evidence="5">
    <location>
        <begin position="121"/>
        <end position="308"/>
    </location>
</feature>
<dbReference type="Pfam" id="PF10644">
    <property type="entry name" value="Misat_Tub_SegII"/>
    <property type="match status" value="1"/>
</dbReference>
<dbReference type="GO" id="GO:0007005">
    <property type="term" value="P:mitochondrion organization"/>
    <property type="evidence" value="ECO:0007669"/>
    <property type="project" value="InterPro"/>
</dbReference>
<comment type="similarity">
    <text evidence="2">Belongs to the misato family.</text>
</comment>
<dbReference type="InParanoid" id="A0A6L2Q8F1"/>
<dbReference type="InterPro" id="IPR049942">
    <property type="entry name" value="DML1/Misato"/>
</dbReference>
<name>A0A6L2Q8F1_COPFO</name>
<dbReference type="OrthoDB" id="271881at2759"/>
<gene>
    <name evidence="6" type="ORF">Cfor_02320</name>
</gene>
<feature type="domain" description="Misato Segment II tubulin-like" evidence="4">
    <location>
        <begin position="24"/>
        <end position="98"/>
    </location>
</feature>
<dbReference type="SUPFAM" id="SSF52490">
    <property type="entry name" value="Tubulin nucleotide-binding domain-like"/>
    <property type="match status" value="1"/>
</dbReference>
<dbReference type="GO" id="GO:0005739">
    <property type="term" value="C:mitochondrion"/>
    <property type="evidence" value="ECO:0007669"/>
    <property type="project" value="UniProtKB-SubCell"/>
</dbReference>
<protein>
    <recommendedName>
        <fullName evidence="8">DML1/Misato tubulin domain-containing protein</fullName>
    </recommendedName>
</protein>
<accession>A0A6L2Q8F1</accession>
<keyword evidence="3" id="KW-0496">Mitochondrion</keyword>
<comment type="caution">
    <text evidence="6">The sequence shown here is derived from an EMBL/GenBank/DDBJ whole genome shotgun (WGS) entry which is preliminary data.</text>
</comment>
<dbReference type="Gene3D" id="3.40.50.1440">
    <property type="entry name" value="Tubulin/FtsZ, GTPase domain"/>
    <property type="match status" value="1"/>
</dbReference>
<dbReference type="AlphaFoldDB" id="A0A6L2Q8F1"/>
<evidence type="ECO:0000259" key="5">
    <source>
        <dbReference type="Pfam" id="PF14881"/>
    </source>
</evidence>
<organism evidence="6 7">
    <name type="scientific">Coptotermes formosanus</name>
    <name type="common">Formosan subterranean termite</name>
    <dbReference type="NCBI Taxonomy" id="36987"/>
    <lineage>
        <taxon>Eukaryota</taxon>
        <taxon>Metazoa</taxon>
        <taxon>Ecdysozoa</taxon>
        <taxon>Arthropoda</taxon>
        <taxon>Hexapoda</taxon>
        <taxon>Insecta</taxon>
        <taxon>Pterygota</taxon>
        <taxon>Neoptera</taxon>
        <taxon>Polyneoptera</taxon>
        <taxon>Dictyoptera</taxon>
        <taxon>Blattodea</taxon>
        <taxon>Blattoidea</taxon>
        <taxon>Termitoidae</taxon>
        <taxon>Rhinotermitidae</taxon>
        <taxon>Coptotermes</taxon>
    </lineage>
</organism>
<evidence type="ECO:0000256" key="2">
    <source>
        <dbReference type="ARBA" id="ARBA00008507"/>
    </source>
</evidence>
<evidence type="ECO:0000256" key="3">
    <source>
        <dbReference type="ARBA" id="ARBA00023128"/>
    </source>
</evidence>
<evidence type="ECO:0008006" key="8">
    <source>
        <dbReference type="Google" id="ProtNLM"/>
    </source>
</evidence>
<dbReference type="EMBL" id="BLKM01012977">
    <property type="protein sequence ID" value="GFG38027.1"/>
    <property type="molecule type" value="Genomic_DNA"/>
</dbReference>
<dbReference type="InterPro" id="IPR036525">
    <property type="entry name" value="Tubulin/FtsZ_GTPase_sf"/>
</dbReference>
<dbReference type="PANTHER" id="PTHR13391:SF0">
    <property type="entry name" value="PROTEIN MISATO HOMOLOG 1"/>
    <property type="match status" value="1"/>
</dbReference>
<evidence type="ECO:0000256" key="1">
    <source>
        <dbReference type="ARBA" id="ARBA00004173"/>
    </source>
</evidence>
<dbReference type="Proteomes" id="UP000502823">
    <property type="component" value="Unassembled WGS sequence"/>
</dbReference>
<evidence type="ECO:0000313" key="7">
    <source>
        <dbReference type="Proteomes" id="UP000502823"/>
    </source>
</evidence>
<dbReference type="InterPro" id="IPR029209">
    <property type="entry name" value="DML1/Misato_tubulin"/>
</dbReference>
<evidence type="ECO:0000259" key="4">
    <source>
        <dbReference type="Pfam" id="PF10644"/>
    </source>
</evidence>
<sequence length="534" mass="60331">MPARARRLGLCTVQTPHLKLTMIYFSEKVSLQRQGYVTFTPRLLLVDLKGSLRHLRQEGDLYSHTEDVKPGEVHWPVEKVDVVCAPKEEKSEFLNDLENEENAMETAEALGTLPKVYNFDSAVNVWADYLRARYHPRTVSIINEYEHNGDTKPFDVFNYGADLWKTEQFQDDFIDRIRMYVEECDNIQGFHILLDGSDGFAGLGTSAVEYLEDEYSTKSKLVFPTIPSEFNNTTPLQDNMRILNIALGFHSVAEHSCLFVPLCLGSSGWKQPGVPREFPHLQYNSSLAYHSSAILAAALDTATLCYRLRTGTHTRLSEMTDTLSRLGRRVAVASLGLPFAMGYDAYLLDTLEKWEGPLWQTLSPGCNLQDDRIWIQSVVLRGVPEVRLRSAQRDGRMKQDTNPAYTCTSIQEMLSLFLSCCSYATASHVTSAYSPCNVTSPFPQIFSEFVGLDGSVSTEKRCETLGVYSVPAIAGLHSCRSAGDMLEALHLEVKKLQLKRFHYFCNSGLEEDEYQECLDHLALLRGCYHEEFDV</sequence>
<dbReference type="PANTHER" id="PTHR13391">
    <property type="entry name" value="MITOCHONDRIAL DISTRIBUTION REGULATOR MISATO"/>
    <property type="match status" value="1"/>
</dbReference>
<reference evidence="7" key="1">
    <citation type="submission" date="2020-01" db="EMBL/GenBank/DDBJ databases">
        <title>Draft genome sequence of the Termite Coptotermes fromosanus.</title>
        <authorList>
            <person name="Itakura S."/>
            <person name="Yosikawa Y."/>
            <person name="Umezawa K."/>
        </authorList>
    </citation>
    <scope>NUCLEOTIDE SEQUENCE [LARGE SCALE GENOMIC DNA]</scope>
</reference>
<evidence type="ECO:0000313" key="6">
    <source>
        <dbReference type="EMBL" id="GFG38027.1"/>
    </source>
</evidence>
<dbReference type="InterPro" id="IPR019605">
    <property type="entry name" value="Misato_II_tubulin-like"/>
</dbReference>
<proteinExistence type="inferred from homology"/>
<dbReference type="FunCoup" id="A0A6L2Q8F1">
    <property type="interactions" value="1024"/>
</dbReference>
<dbReference type="CDD" id="cd06060">
    <property type="entry name" value="misato"/>
    <property type="match status" value="1"/>
</dbReference>
<dbReference type="Pfam" id="PF14881">
    <property type="entry name" value="Tubulin_3"/>
    <property type="match status" value="1"/>
</dbReference>